<evidence type="ECO:0000313" key="2">
    <source>
        <dbReference type="Proteomes" id="UP000230178"/>
    </source>
</evidence>
<accession>A0A2M7Z2L9</accession>
<dbReference type="Gene3D" id="3.40.91.30">
    <property type="match status" value="1"/>
</dbReference>
<sequence>MRVRFLQAAIKINLVNHDFYQSKDYKEKQSTIMKENWRKGLFNFHYKREKRMCARKGCGKTFEVIPSNPKIYCSKSCAALFNSTKREPPSIETKLKIAESLKGRKRRGIKSPFKGVIKVPRVKTICANPHCGKVFLRERWMKRKFCSNECTMEVVGGRPTSPRAARGKAGIRKDISRTIYFYSRWEANVARLFNYLGIKWMYQPRTFDLGSQNYTPDFYLPDHNVFIEVKNFLWKYSKIRDRKFRKLYPNINLILLLKKDYLELEKKYSQFIKNWEYKNSPFPNDKIVVGANPTAGSNHYGSN</sequence>
<dbReference type="InterPro" id="IPR011335">
    <property type="entry name" value="Restrct_endonuc-II-like"/>
</dbReference>
<protein>
    <recommendedName>
        <fullName evidence="3">Nuclease associated modular domain-containing protein</fullName>
    </recommendedName>
</protein>
<reference evidence="2" key="1">
    <citation type="submission" date="2017-09" db="EMBL/GenBank/DDBJ databases">
        <title>Depth-based differentiation of microbial function through sediment-hosted aquifers and enrichment of novel symbionts in the deep terrestrial subsurface.</title>
        <authorList>
            <person name="Probst A.J."/>
            <person name="Ladd B."/>
            <person name="Jarett J.K."/>
            <person name="Geller-Mcgrath D.E."/>
            <person name="Sieber C.M.K."/>
            <person name="Emerson J.B."/>
            <person name="Anantharaman K."/>
            <person name="Thomas B.C."/>
            <person name="Malmstrom R."/>
            <person name="Stieglmeier M."/>
            <person name="Klingl A."/>
            <person name="Woyke T."/>
            <person name="Ryan C.M."/>
            <person name="Banfield J.F."/>
        </authorList>
    </citation>
    <scope>NUCLEOTIDE SEQUENCE [LARGE SCALE GENOMIC DNA]</scope>
</reference>
<dbReference type="SUPFAM" id="SSF52980">
    <property type="entry name" value="Restriction endonuclease-like"/>
    <property type="match status" value="1"/>
</dbReference>
<dbReference type="EMBL" id="PFVS01000112">
    <property type="protein sequence ID" value="PJA82590.1"/>
    <property type="molecule type" value="Genomic_DNA"/>
</dbReference>
<evidence type="ECO:0000313" key="1">
    <source>
        <dbReference type="EMBL" id="PJA82590.1"/>
    </source>
</evidence>
<dbReference type="Proteomes" id="UP000230178">
    <property type="component" value="Unassembled WGS sequence"/>
</dbReference>
<name>A0A2M7Z2L9_9BACT</name>
<gene>
    <name evidence="1" type="ORF">CO146_02870</name>
</gene>
<comment type="caution">
    <text evidence="1">The sequence shown here is derived from an EMBL/GenBank/DDBJ whole genome shotgun (WGS) entry which is preliminary data.</text>
</comment>
<organism evidence="1 2">
    <name type="scientific">Candidatus Nealsonbacteria bacterium CG_4_9_14_3_um_filter_37_29</name>
    <dbReference type="NCBI Taxonomy" id="1974696"/>
    <lineage>
        <taxon>Bacteria</taxon>
        <taxon>Candidatus Nealsoniibacteriota</taxon>
    </lineage>
</organism>
<dbReference type="AlphaFoldDB" id="A0A2M7Z2L9"/>
<evidence type="ECO:0008006" key="3">
    <source>
        <dbReference type="Google" id="ProtNLM"/>
    </source>
</evidence>
<proteinExistence type="predicted"/>